<accession>A0A7V7RKJ0</accession>
<dbReference type="SMART" id="SM00267">
    <property type="entry name" value="GGDEF"/>
    <property type="match status" value="1"/>
</dbReference>
<dbReference type="Gene3D" id="3.30.70.270">
    <property type="match status" value="1"/>
</dbReference>
<evidence type="ECO:0000313" key="8">
    <source>
        <dbReference type="EMBL" id="KAB2331835.1"/>
    </source>
</evidence>
<evidence type="ECO:0000256" key="5">
    <source>
        <dbReference type="ARBA" id="ARBA00023136"/>
    </source>
</evidence>
<dbReference type="Pfam" id="PF02743">
    <property type="entry name" value="dCache_1"/>
    <property type="match status" value="1"/>
</dbReference>
<dbReference type="PANTHER" id="PTHR45138">
    <property type="entry name" value="REGULATORY COMPONENTS OF SENSORY TRANSDUCTION SYSTEM"/>
    <property type="match status" value="1"/>
</dbReference>
<dbReference type="GO" id="GO:0052621">
    <property type="term" value="F:diguanylate cyclase activity"/>
    <property type="evidence" value="ECO:0007669"/>
    <property type="project" value="TreeGrafter"/>
</dbReference>
<evidence type="ECO:0000256" key="3">
    <source>
        <dbReference type="ARBA" id="ARBA00022692"/>
    </source>
</evidence>
<evidence type="ECO:0000256" key="1">
    <source>
        <dbReference type="ARBA" id="ARBA00004651"/>
    </source>
</evidence>
<dbReference type="Proteomes" id="UP000441354">
    <property type="component" value="Unassembled WGS sequence"/>
</dbReference>
<dbReference type="InterPro" id="IPR050469">
    <property type="entry name" value="Diguanylate_Cyclase"/>
</dbReference>
<dbReference type="GO" id="GO:1902201">
    <property type="term" value="P:negative regulation of bacterial-type flagellum-dependent cell motility"/>
    <property type="evidence" value="ECO:0007669"/>
    <property type="project" value="TreeGrafter"/>
</dbReference>
<dbReference type="InterPro" id="IPR033479">
    <property type="entry name" value="dCache_1"/>
</dbReference>
<comment type="subcellular location">
    <subcellularLocation>
        <location evidence="1">Cell membrane</location>
        <topology evidence="1">Multi-pass membrane protein</topology>
    </subcellularLocation>
</comment>
<organism evidence="8 9">
    <name type="scientific">Bacillus mesophilum</name>
    <dbReference type="NCBI Taxonomy" id="1071718"/>
    <lineage>
        <taxon>Bacteria</taxon>
        <taxon>Bacillati</taxon>
        <taxon>Bacillota</taxon>
        <taxon>Bacilli</taxon>
        <taxon>Bacillales</taxon>
        <taxon>Bacillaceae</taxon>
        <taxon>Bacillus</taxon>
    </lineage>
</organism>
<keyword evidence="9" id="KW-1185">Reference proteome</keyword>
<keyword evidence="4 6" id="KW-1133">Transmembrane helix</keyword>
<keyword evidence="3 6" id="KW-0812">Transmembrane</keyword>
<evidence type="ECO:0000259" key="7">
    <source>
        <dbReference type="PROSITE" id="PS50887"/>
    </source>
</evidence>
<dbReference type="GO" id="GO:0005886">
    <property type="term" value="C:plasma membrane"/>
    <property type="evidence" value="ECO:0007669"/>
    <property type="project" value="UniProtKB-SubCell"/>
</dbReference>
<dbReference type="EMBL" id="WBOT01000004">
    <property type="protein sequence ID" value="KAB2331835.1"/>
    <property type="molecule type" value="Genomic_DNA"/>
</dbReference>
<evidence type="ECO:0000256" key="6">
    <source>
        <dbReference type="SAM" id="Phobius"/>
    </source>
</evidence>
<dbReference type="FunFam" id="3.30.70.270:FF:000001">
    <property type="entry name" value="Diguanylate cyclase domain protein"/>
    <property type="match status" value="1"/>
</dbReference>
<dbReference type="SUPFAM" id="SSF103190">
    <property type="entry name" value="Sensory domain-like"/>
    <property type="match status" value="2"/>
</dbReference>
<dbReference type="AlphaFoldDB" id="A0A7V7RKJ0"/>
<dbReference type="NCBIfam" id="TIGR00254">
    <property type="entry name" value="GGDEF"/>
    <property type="match status" value="1"/>
</dbReference>
<dbReference type="CDD" id="cd12912">
    <property type="entry name" value="PDC2_MCP_like"/>
    <property type="match status" value="1"/>
</dbReference>
<keyword evidence="2" id="KW-1003">Cell membrane</keyword>
<dbReference type="InterPro" id="IPR029151">
    <property type="entry name" value="Sensor-like_sf"/>
</dbReference>
<evidence type="ECO:0000256" key="4">
    <source>
        <dbReference type="ARBA" id="ARBA00022989"/>
    </source>
</evidence>
<dbReference type="Pfam" id="PF00990">
    <property type="entry name" value="GGDEF"/>
    <property type="match status" value="1"/>
</dbReference>
<dbReference type="PANTHER" id="PTHR45138:SF9">
    <property type="entry name" value="DIGUANYLATE CYCLASE DGCM-RELATED"/>
    <property type="match status" value="1"/>
</dbReference>
<dbReference type="SUPFAM" id="SSF55073">
    <property type="entry name" value="Nucleotide cyclase"/>
    <property type="match status" value="1"/>
</dbReference>
<feature type="transmembrane region" description="Helical" evidence="6">
    <location>
        <begin position="307"/>
        <end position="325"/>
    </location>
</feature>
<proteinExistence type="predicted"/>
<evidence type="ECO:0000256" key="2">
    <source>
        <dbReference type="ARBA" id="ARBA00022475"/>
    </source>
</evidence>
<dbReference type="CDD" id="cd18773">
    <property type="entry name" value="PDC1_HK_sensor"/>
    <property type="match status" value="1"/>
</dbReference>
<evidence type="ECO:0000313" key="9">
    <source>
        <dbReference type="Proteomes" id="UP000441354"/>
    </source>
</evidence>
<dbReference type="InterPro" id="IPR029787">
    <property type="entry name" value="Nucleotide_cyclase"/>
</dbReference>
<protein>
    <submittedName>
        <fullName evidence="8">Diguanylate cyclase</fullName>
    </submittedName>
</protein>
<dbReference type="GO" id="GO:0043709">
    <property type="term" value="P:cell adhesion involved in single-species biofilm formation"/>
    <property type="evidence" value="ECO:0007669"/>
    <property type="project" value="TreeGrafter"/>
</dbReference>
<reference evidence="8 9" key="1">
    <citation type="journal article" date="2014" name="Arch. Microbiol.">
        <title>Bacillus mesophilum sp. nov., strain IITR-54T, a novel 4-chlorobiphenyl dechlorinating bacterium.</title>
        <authorList>
            <person name="Manickam N."/>
            <person name="Singh N.K."/>
            <person name="Bajaj A."/>
            <person name="Kumar R.M."/>
            <person name="Kaur G."/>
            <person name="Kaur N."/>
            <person name="Bala M."/>
            <person name="Kumar A."/>
            <person name="Mayilraj S."/>
        </authorList>
    </citation>
    <scope>NUCLEOTIDE SEQUENCE [LARGE SCALE GENOMIC DNA]</scope>
    <source>
        <strain evidence="8 9">IITR-54</strain>
    </source>
</reference>
<name>A0A7V7RKJ0_9BACI</name>
<dbReference type="InterPro" id="IPR000160">
    <property type="entry name" value="GGDEF_dom"/>
</dbReference>
<dbReference type="InterPro" id="IPR043128">
    <property type="entry name" value="Rev_trsase/Diguanyl_cyclase"/>
</dbReference>
<comment type="caution">
    <text evidence="8">The sequence shown here is derived from an EMBL/GenBank/DDBJ whole genome shotgun (WGS) entry which is preliminary data.</text>
</comment>
<sequence>MPLNTSKDKGILNFNIMKKVEMIKLMKLSMKFLILSLLSFAMIGTFVGSIASSIISSSNHLKENYLAENQYYAEKLAATANLLFKDMFKSLEVAANDTSFKTANANEAGMGLNNLLQSTSYFNSTWFVDASGLIVATAPDINFEGRKLNSSGAMEALEKKMPLVSEPYIGATGRLMILVSVPVTDQSGLYAGYLGGTIYLEEYNSLKTVLGQHPLTGNKSYVYVVDSNGTIIYHPNKNFVNKNVQSNVSVQEVMKGKTGSLQGENSEGIDMLAGYAPTAASIGWGIISQTPVNTLMEPTAELVKKSILNMIPFMIFILVFSIIYLTRIVHPIRDLALYAQNISRNKPEQIKKIPAWYFEARELKRAILVTVEHYQARLIEAESESKRDQLTGLYNRRALDKMIEDINHYSLILFDIDYFKSVNDQYGHLMGDQVLRYTAETIMAETKNTDFCFRWGGEEFLILLPETKQEEAYFISERIREAFARTLSPIDKPITISAGVGTLYETSDYFSELLHLTDQALYEAKHSGRNTTIRAKNTPKLK</sequence>
<dbReference type="Gene3D" id="3.30.450.20">
    <property type="entry name" value="PAS domain"/>
    <property type="match status" value="1"/>
</dbReference>
<dbReference type="CDD" id="cd01949">
    <property type="entry name" value="GGDEF"/>
    <property type="match status" value="1"/>
</dbReference>
<feature type="domain" description="GGDEF" evidence="7">
    <location>
        <begin position="407"/>
        <end position="537"/>
    </location>
</feature>
<gene>
    <name evidence="8" type="ORF">F7732_14280</name>
</gene>
<keyword evidence="5 6" id="KW-0472">Membrane</keyword>
<dbReference type="PROSITE" id="PS50887">
    <property type="entry name" value="GGDEF"/>
    <property type="match status" value="1"/>
</dbReference>